<reference evidence="3" key="1">
    <citation type="journal article" date="2013" name="Genetics">
        <title>The draft genome and transcriptome of Panagrellus redivivus are shaped by the harsh demands of a free-living lifestyle.</title>
        <authorList>
            <person name="Srinivasan J."/>
            <person name="Dillman A.R."/>
            <person name="Macchietto M.G."/>
            <person name="Heikkinen L."/>
            <person name="Lakso M."/>
            <person name="Fracchia K.M."/>
            <person name="Antoshechkin I."/>
            <person name="Mortazavi A."/>
            <person name="Wong G."/>
            <person name="Sternberg P.W."/>
        </authorList>
    </citation>
    <scope>NUCLEOTIDE SEQUENCE [LARGE SCALE GENOMIC DNA]</scope>
    <source>
        <strain evidence="3">MT8872</strain>
    </source>
</reference>
<reference evidence="4" key="2">
    <citation type="submission" date="2020-10" db="UniProtKB">
        <authorList>
            <consortium name="WormBaseParasite"/>
        </authorList>
    </citation>
    <scope>IDENTIFICATION</scope>
</reference>
<proteinExistence type="predicted"/>
<organism evidence="3 4">
    <name type="scientific">Panagrellus redivivus</name>
    <name type="common">Microworm</name>
    <dbReference type="NCBI Taxonomy" id="6233"/>
    <lineage>
        <taxon>Eukaryota</taxon>
        <taxon>Metazoa</taxon>
        <taxon>Ecdysozoa</taxon>
        <taxon>Nematoda</taxon>
        <taxon>Chromadorea</taxon>
        <taxon>Rhabditida</taxon>
        <taxon>Tylenchina</taxon>
        <taxon>Panagrolaimomorpha</taxon>
        <taxon>Panagrolaimoidea</taxon>
        <taxon>Panagrolaimidae</taxon>
        <taxon>Panagrellus</taxon>
    </lineage>
</organism>
<keyword evidence="3" id="KW-1185">Reference proteome</keyword>
<feature type="signal peptide" evidence="2">
    <location>
        <begin position="1"/>
        <end position="23"/>
    </location>
</feature>
<sequence length="400" mass="44811">MPLSLPFWTIAFLLLLKPIITTALTCQTYPYQPDSKLNPLYAHSVLPIEFLFVPDFGNQEIPITAQLTVAKAFSCLLPDVPTVNAHAILFDQDEAVGDIVAIRNLSDAKMAAFGSAYKKIVKNQSICDVLMNALSVAHGQFDPRFWKLSVKNFVFIRPKGDYGSDCKDELDIWTLNMGLAPAGIFVHVLNIGNSNHLKTNFDDFSRINLDPRIFRGHALELHRSNFWMLKPMIKLNLRAFAHVIGSTSRTFSRGYDALLQRHNLIRFDEVAFVAPSVSPTLTKLQQFKNMLIRLAIMCFFASIGSTLFCCICILSNACCHVFREVHDLELMEIHGPELPPPNQTPRSPHTPVCHCTSPVGPSPSEVRLLSENSDFSPNIEAEVDIRTDQTQESDVNVRTV</sequence>
<feature type="chain" id="PRO_5029011686" evidence="2">
    <location>
        <begin position="24"/>
        <end position="400"/>
    </location>
</feature>
<keyword evidence="1" id="KW-0472">Membrane</keyword>
<keyword evidence="1" id="KW-1133">Transmembrane helix</keyword>
<feature type="transmembrane region" description="Helical" evidence="1">
    <location>
        <begin position="290"/>
        <end position="314"/>
    </location>
</feature>
<keyword evidence="1" id="KW-0812">Transmembrane</keyword>
<name>A0A7E4UV15_PANRE</name>
<evidence type="ECO:0000256" key="1">
    <source>
        <dbReference type="SAM" id="Phobius"/>
    </source>
</evidence>
<accession>A0A7E4UV15</accession>
<protein>
    <submittedName>
        <fullName evidence="4">Transmembrane protein</fullName>
    </submittedName>
</protein>
<evidence type="ECO:0000313" key="3">
    <source>
        <dbReference type="Proteomes" id="UP000492821"/>
    </source>
</evidence>
<keyword evidence="2" id="KW-0732">Signal</keyword>
<dbReference type="Proteomes" id="UP000492821">
    <property type="component" value="Unassembled WGS sequence"/>
</dbReference>
<evidence type="ECO:0000256" key="2">
    <source>
        <dbReference type="SAM" id="SignalP"/>
    </source>
</evidence>
<evidence type="ECO:0000313" key="4">
    <source>
        <dbReference type="WBParaSite" id="Pan_g132.t1"/>
    </source>
</evidence>
<dbReference type="AlphaFoldDB" id="A0A7E4UV15"/>
<dbReference type="WBParaSite" id="Pan_g132.t1">
    <property type="protein sequence ID" value="Pan_g132.t1"/>
    <property type="gene ID" value="Pan_g132"/>
</dbReference>